<protein>
    <submittedName>
        <fullName evidence="1">Uncharacterized protein</fullName>
    </submittedName>
</protein>
<evidence type="ECO:0000313" key="2">
    <source>
        <dbReference type="Proteomes" id="UP000177750"/>
    </source>
</evidence>
<dbReference type="Proteomes" id="UP000177750">
    <property type="component" value="Unassembled WGS sequence"/>
</dbReference>
<evidence type="ECO:0000313" key="1">
    <source>
        <dbReference type="EMBL" id="OGL91008.1"/>
    </source>
</evidence>
<gene>
    <name evidence="1" type="ORF">A3J36_01695</name>
</gene>
<accession>A0A1F7VLG4</accession>
<organism evidence="1 2">
    <name type="scientific">Candidatus Uhrbacteria bacterium RIFCSPLOWO2_02_FULL_54_37</name>
    <dbReference type="NCBI Taxonomy" id="1802412"/>
    <lineage>
        <taxon>Bacteria</taxon>
        <taxon>Candidatus Uhriibacteriota</taxon>
    </lineage>
</organism>
<reference evidence="1 2" key="1">
    <citation type="journal article" date="2016" name="Nat. Commun.">
        <title>Thousands of microbial genomes shed light on interconnected biogeochemical processes in an aquifer system.</title>
        <authorList>
            <person name="Anantharaman K."/>
            <person name="Brown C.T."/>
            <person name="Hug L.A."/>
            <person name="Sharon I."/>
            <person name="Castelle C.J."/>
            <person name="Probst A.J."/>
            <person name="Thomas B.C."/>
            <person name="Singh A."/>
            <person name="Wilkins M.J."/>
            <person name="Karaoz U."/>
            <person name="Brodie E.L."/>
            <person name="Williams K.H."/>
            <person name="Hubbard S.S."/>
            <person name="Banfield J.F."/>
        </authorList>
    </citation>
    <scope>NUCLEOTIDE SEQUENCE [LARGE SCALE GENOMIC DNA]</scope>
</reference>
<sequence length="139" mass="15286">MKKTCFFVFALAAIQFFGCGVNDPWGDCPRPKLLFAVSQGQTVRDDSAGNFYGIIQKHWTDAGNPAVFWVDSFGDQSMNLRTAVYDATNVLVKQDTMSVALGIFQLSQSSIRGEMGARAVLWLETECGSLSTHQIELVP</sequence>
<comment type="caution">
    <text evidence="1">The sequence shown here is derived from an EMBL/GenBank/DDBJ whole genome shotgun (WGS) entry which is preliminary data.</text>
</comment>
<dbReference type="AlphaFoldDB" id="A0A1F7VLG4"/>
<proteinExistence type="predicted"/>
<dbReference type="EMBL" id="MGEU01000009">
    <property type="protein sequence ID" value="OGL91008.1"/>
    <property type="molecule type" value="Genomic_DNA"/>
</dbReference>
<name>A0A1F7VLG4_9BACT</name>